<dbReference type="OrthoDB" id="9802649at2"/>
<reference evidence="2 3" key="1">
    <citation type="submission" date="2019-02" db="EMBL/GenBank/DDBJ databases">
        <authorList>
            <person name="Li S.-H."/>
        </authorList>
    </citation>
    <scope>NUCLEOTIDE SEQUENCE [LARGE SCALE GENOMIC DNA]</scope>
    <source>
        <strain evidence="2 3">IMCC14385</strain>
    </source>
</reference>
<keyword evidence="3" id="KW-1185">Reference proteome</keyword>
<dbReference type="RefSeq" id="WP_153239841.1">
    <property type="nucleotide sequence ID" value="NZ_CP036422.1"/>
</dbReference>
<dbReference type="GO" id="GO:0016740">
    <property type="term" value="F:transferase activity"/>
    <property type="evidence" value="ECO:0007669"/>
    <property type="project" value="UniProtKB-KW"/>
</dbReference>
<dbReference type="Gene3D" id="3.90.550.10">
    <property type="entry name" value="Spore Coat Polysaccharide Biosynthesis Protein SpsA, Chain A"/>
    <property type="match status" value="1"/>
</dbReference>
<dbReference type="Pfam" id="PF00535">
    <property type="entry name" value="Glycos_transf_2"/>
    <property type="match status" value="1"/>
</dbReference>
<dbReference type="AlphaFoldDB" id="A0A5P9NM37"/>
<dbReference type="SUPFAM" id="SSF53448">
    <property type="entry name" value="Nucleotide-diphospho-sugar transferases"/>
    <property type="match status" value="1"/>
</dbReference>
<proteinExistence type="predicted"/>
<dbReference type="EMBL" id="CP036422">
    <property type="protein sequence ID" value="QFU76699.1"/>
    <property type="molecule type" value="Genomic_DNA"/>
</dbReference>
<dbReference type="InterPro" id="IPR001173">
    <property type="entry name" value="Glyco_trans_2-like"/>
</dbReference>
<dbReference type="KEGG" id="halc:EY643_14130"/>
<evidence type="ECO:0000313" key="3">
    <source>
        <dbReference type="Proteomes" id="UP000326287"/>
    </source>
</evidence>
<gene>
    <name evidence="2" type="ORF">EY643_14130</name>
</gene>
<sequence>MSLVKSRLAVLLCTYNGGRYLAEQLNSIVVSDSVAGAIFVSDDGSCDNTPDVLAAFAAESMLPVEVRRGPSKGHAANFMSLVTAGDISADYFAYADQDDFWDEDKLDRAIGRLQVVDPALPALYCSRTRTVSAHGVNEGKSPLFARAPSFANAVIQNIAGGNTMVFNRAARELLQRAGEVDVVSHDWWTYMLVSGAGGSVIYDPQPSLSYRQHAGNSIGANTGLRNRSQRYLGFLSGRNREWNARNLIALNSAAEFFTPENRDVLARFEELRSGGLLRRLKALRHGGFYAQTTTGNLGLLAATLLKKI</sequence>
<evidence type="ECO:0000313" key="2">
    <source>
        <dbReference type="EMBL" id="QFU76699.1"/>
    </source>
</evidence>
<accession>A0A5P9NM37</accession>
<organism evidence="2 3">
    <name type="scientific">Halioglobus maricola</name>
    <dbReference type="NCBI Taxonomy" id="2601894"/>
    <lineage>
        <taxon>Bacteria</taxon>
        <taxon>Pseudomonadati</taxon>
        <taxon>Pseudomonadota</taxon>
        <taxon>Gammaproteobacteria</taxon>
        <taxon>Cellvibrionales</taxon>
        <taxon>Halieaceae</taxon>
        <taxon>Halioglobus</taxon>
    </lineage>
</organism>
<evidence type="ECO:0000259" key="1">
    <source>
        <dbReference type="Pfam" id="PF00535"/>
    </source>
</evidence>
<keyword evidence="2" id="KW-0808">Transferase</keyword>
<dbReference type="InterPro" id="IPR029044">
    <property type="entry name" value="Nucleotide-diphossugar_trans"/>
</dbReference>
<name>A0A5P9NM37_9GAMM</name>
<feature type="domain" description="Glycosyltransferase 2-like" evidence="1">
    <location>
        <begin position="10"/>
        <end position="164"/>
    </location>
</feature>
<protein>
    <submittedName>
        <fullName evidence="2">Glycosyltransferase</fullName>
    </submittedName>
</protein>
<dbReference type="Proteomes" id="UP000326287">
    <property type="component" value="Chromosome"/>
</dbReference>